<evidence type="ECO:0000256" key="1">
    <source>
        <dbReference type="ARBA" id="ARBA00023002"/>
    </source>
</evidence>
<keyword evidence="3" id="KW-0503">Monooxygenase</keyword>
<dbReference type="PATRIC" id="fig|698760.3.peg.8485"/>
<gene>
    <name evidence="3" type="ORF">STRTUCAR8_00584</name>
</gene>
<dbReference type="InterPro" id="IPR036661">
    <property type="entry name" value="Luciferase-like_sf"/>
</dbReference>
<dbReference type="PANTHER" id="PTHR43244">
    <property type="match status" value="1"/>
</dbReference>
<dbReference type="SUPFAM" id="SSF51679">
    <property type="entry name" value="Bacterial luciferase-like"/>
    <property type="match status" value="1"/>
</dbReference>
<dbReference type="InterPro" id="IPR011251">
    <property type="entry name" value="Luciferase-like_dom"/>
</dbReference>
<dbReference type="Proteomes" id="UP000010931">
    <property type="component" value="Unassembled WGS sequence"/>
</dbReference>
<proteinExistence type="predicted"/>
<dbReference type="Gene3D" id="3.20.20.30">
    <property type="entry name" value="Luciferase-like domain"/>
    <property type="match status" value="1"/>
</dbReference>
<dbReference type="STRING" id="85558.T45_07171"/>
<feature type="domain" description="Luciferase-like" evidence="2">
    <location>
        <begin position="29"/>
        <end position="322"/>
    </location>
</feature>
<evidence type="ECO:0000313" key="3">
    <source>
        <dbReference type="EMBL" id="ELP62603.1"/>
    </source>
</evidence>
<organism evidence="3 4">
    <name type="scientific">Streptomyces turgidiscabies (strain Car8)</name>
    <dbReference type="NCBI Taxonomy" id="698760"/>
    <lineage>
        <taxon>Bacteria</taxon>
        <taxon>Bacillati</taxon>
        <taxon>Actinomycetota</taxon>
        <taxon>Actinomycetes</taxon>
        <taxon>Kitasatosporales</taxon>
        <taxon>Streptomycetaceae</taxon>
        <taxon>Streptomyces</taxon>
    </lineage>
</organism>
<dbReference type="RefSeq" id="WP_006382487.1">
    <property type="nucleotide sequence ID" value="NZ_AEJB01000601.1"/>
</dbReference>
<accession>L7ET78</accession>
<keyword evidence="4" id="KW-1185">Reference proteome</keyword>
<dbReference type="InterPro" id="IPR050564">
    <property type="entry name" value="F420-G6PD/mer"/>
</dbReference>
<dbReference type="PANTHER" id="PTHR43244:SF1">
    <property type="entry name" value="5,10-METHYLENETETRAHYDROMETHANOPTERIN REDUCTASE"/>
    <property type="match status" value="1"/>
</dbReference>
<sequence length="347" mass="36714">MTISPSASAASGGSPAGLEVSAAFATTLDAPEHIRIAEELGYQRAWLYDTPQQSPDVWMCLALAAERTHRIGLGPGVLVPALRHPMVNASGAAALERLAPGRVAVAFGTGYTSRRAMGQQPVSWAYLSRYVKTFRALLRGETAEWEGGPLRMLHTAESLPGTLDTIPVYIGAIGPKGMEIAASLGDGLFVVGGVPDQARDFEKVSYLTLGSVLEDGEPLNSERLRAAAGPGLAQVFHVSYELGGEEAVKALPGGPEWLAVLQETPEDRRHLAVHNGHLLHLNDADTAAWNAGAHTLVEHVTLTGTAGDVLAKVHDLAASGVTEIMYQPAGDIRRELEAFADAVGIRR</sequence>
<evidence type="ECO:0000313" key="4">
    <source>
        <dbReference type="Proteomes" id="UP000010931"/>
    </source>
</evidence>
<keyword evidence="1" id="KW-0560">Oxidoreductase</keyword>
<dbReference type="GeneID" id="97403476"/>
<dbReference type="GO" id="GO:0016705">
    <property type="term" value="F:oxidoreductase activity, acting on paired donors, with incorporation or reduction of molecular oxygen"/>
    <property type="evidence" value="ECO:0007669"/>
    <property type="project" value="InterPro"/>
</dbReference>
<dbReference type="AlphaFoldDB" id="L7ET78"/>
<protein>
    <submittedName>
        <fullName evidence="3">Luciferase-like monooxygenase</fullName>
    </submittedName>
</protein>
<name>L7ET78_STRT8</name>
<dbReference type="EMBL" id="AEJB01000601">
    <property type="protein sequence ID" value="ELP62603.1"/>
    <property type="molecule type" value="Genomic_DNA"/>
</dbReference>
<reference evidence="3 4" key="1">
    <citation type="journal article" date="2011" name="Plasmid">
        <title>Streptomyces turgidiscabies Car8 contains a modular pathogenicity island that shares virulence genes with other actinobacterial plant pathogens.</title>
        <authorList>
            <person name="Huguet-Tapia J.C."/>
            <person name="Badger J.H."/>
            <person name="Loria R."/>
            <person name="Pettis G.S."/>
        </authorList>
    </citation>
    <scope>NUCLEOTIDE SEQUENCE [LARGE SCALE GENOMIC DNA]</scope>
    <source>
        <strain evidence="3 4">Car8</strain>
    </source>
</reference>
<dbReference type="GO" id="GO:0004497">
    <property type="term" value="F:monooxygenase activity"/>
    <property type="evidence" value="ECO:0007669"/>
    <property type="project" value="UniProtKB-KW"/>
</dbReference>
<comment type="caution">
    <text evidence="3">The sequence shown here is derived from an EMBL/GenBank/DDBJ whole genome shotgun (WGS) entry which is preliminary data.</text>
</comment>
<evidence type="ECO:0000259" key="2">
    <source>
        <dbReference type="Pfam" id="PF00296"/>
    </source>
</evidence>
<dbReference type="Pfam" id="PF00296">
    <property type="entry name" value="Bac_luciferase"/>
    <property type="match status" value="1"/>
</dbReference>